<comment type="caution">
    <text evidence="1">The sequence shown here is derived from an EMBL/GenBank/DDBJ whole genome shotgun (WGS) entry which is preliminary data.</text>
</comment>
<dbReference type="EMBL" id="BARS01029964">
    <property type="protein sequence ID" value="GAG10629.1"/>
    <property type="molecule type" value="Genomic_DNA"/>
</dbReference>
<gene>
    <name evidence="1" type="ORF">S01H1_46779</name>
</gene>
<reference evidence="1" key="1">
    <citation type="journal article" date="2014" name="Front. Microbiol.">
        <title>High frequency of phylogenetically diverse reductive dehalogenase-homologous genes in deep subseafloor sedimentary metagenomes.</title>
        <authorList>
            <person name="Kawai M."/>
            <person name="Futagami T."/>
            <person name="Toyoda A."/>
            <person name="Takaki Y."/>
            <person name="Nishi S."/>
            <person name="Hori S."/>
            <person name="Arai W."/>
            <person name="Tsubouchi T."/>
            <person name="Morono Y."/>
            <person name="Uchiyama I."/>
            <person name="Ito T."/>
            <person name="Fujiyama A."/>
            <person name="Inagaki F."/>
            <person name="Takami H."/>
        </authorList>
    </citation>
    <scope>NUCLEOTIDE SEQUENCE</scope>
    <source>
        <strain evidence="1">Expedition CK06-06</strain>
    </source>
</reference>
<sequence length="35" mass="3798">MWELKGPRPVKLIIGILAADENCLSAAVEAIEAEF</sequence>
<name>X0UXQ3_9ZZZZ</name>
<accession>X0UXQ3</accession>
<organism evidence="1">
    <name type="scientific">marine sediment metagenome</name>
    <dbReference type="NCBI Taxonomy" id="412755"/>
    <lineage>
        <taxon>unclassified sequences</taxon>
        <taxon>metagenomes</taxon>
        <taxon>ecological metagenomes</taxon>
    </lineage>
</organism>
<dbReference type="AlphaFoldDB" id="X0UXQ3"/>
<feature type="non-terminal residue" evidence="1">
    <location>
        <position position="35"/>
    </location>
</feature>
<protein>
    <submittedName>
        <fullName evidence="1">Uncharacterized protein</fullName>
    </submittedName>
</protein>
<evidence type="ECO:0000313" key="1">
    <source>
        <dbReference type="EMBL" id="GAG10629.1"/>
    </source>
</evidence>
<proteinExistence type="predicted"/>